<name>A0ABX1P509_9CYAN</name>
<evidence type="ECO:0000313" key="2">
    <source>
        <dbReference type="Proteomes" id="UP000718564"/>
    </source>
</evidence>
<dbReference type="EMBL" id="QMEB01000032">
    <property type="protein sequence ID" value="NMG19098.1"/>
    <property type="molecule type" value="Genomic_DNA"/>
</dbReference>
<reference evidence="1 2" key="1">
    <citation type="submission" date="2018-06" db="EMBL/GenBank/DDBJ databases">
        <title>Comparative genomics of Brasilonema spp. strains.</title>
        <authorList>
            <person name="Alvarenga D.O."/>
            <person name="Fiore M.F."/>
            <person name="Varani A.M."/>
        </authorList>
    </citation>
    <scope>NUCLEOTIDE SEQUENCE [LARGE SCALE GENOMIC DNA]</scope>
    <source>
        <strain evidence="1 2">SPC951</strain>
    </source>
</reference>
<accession>A0ABX1P509</accession>
<gene>
    <name evidence="1" type="ORF">DP116_06420</name>
</gene>
<dbReference type="Proteomes" id="UP000718564">
    <property type="component" value="Unassembled WGS sequence"/>
</dbReference>
<dbReference type="RefSeq" id="WP_169154380.1">
    <property type="nucleotide sequence ID" value="NZ_CAWPJE010000399.1"/>
</dbReference>
<comment type="caution">
    <text evidence="1">The sequence shown here is derived from an EMBL/GenBank/DDBJ whole genome shotgun (WGS) entry which is preliminary data.</text>
</comment>
<evidence type="ECO:0000313" key="1">
    <source>
        <dbReference type="EMBL" id="NMG19098.1"/>
    </source>
</evidence>
<protein>
    <submittedName>
        <fullName evidence="1">Uncharacterized protein</fullName>
    </submittedName>
</protein>
<sequence length="119" mass="13054">MQARDRYDANPQYWDDLATSDIWRLGLDVGDGQDNHALAIWRGSVLYDVQIHPTVGDIAVDNTGVGAGTLASLLASGMMNASGCRFGDGADDRSLFFNRKSQLYWEFREGLRTGKVAIA</sequence>
<keyword evidence="2" id="KW-1185">Reference proteome</keyword>
<proteinExistence type="predicted"/>
<organism evidence="1 2">
    <name type="scientific">Brasilonema bromeliae SPC951</name>
    <dbReference type="NCBI Taxonomy" id="385972"/>
    <lineage>
        <taxon>Bacteria</taxon>
        <taxon>Bacillati</taxon>
        <taxon>Cyanobacteriota</taxon>
        <taxon>Cyanophyceae</taxon>
        <taxon>Nostocales</taxon>
        <taxon>Scytonemataceae</taxon>
        <taxon>Brasilonema</taxon>
        <taxon>Bromeliae group (in: Brasilonema)</taxon>
    </lineage>
</organism>